<dbReference type="EMBL" id="JACCEV010000001">
    <property type="protein sequence ID" value="NYT84986.1"/>
    <property type="molecule type" value="Genomic_DNA"/>
</dbReference>
<keyword evidence="3" id="KW-1185">Reference proteome</keyword>
<dbReference type="Proteomes" id="UP000554144">
    <property type="component" value="Unassembled WGS sequence"/>
</dbReference>
<organism evidence="2 3">
    <name type="scientific">Pollutimonas harenae</name>
    <dbReference type="NCBI Taxonomy" id="657015"/>
    <lineage>
        <taxon>Bacteria</taxon>
        <taxon>Pseudomonadati</taxon>
        <taxon>Pseudomonadota</taxon>
        <taxon>Betaproteobacteria</taxon>
        <taxon>Burkholderiales</taxon>
        <taxon>Alcaligenaceae</taxon>
        <taxon>Pollutimonas</taxon>
    </lineage>
</organism>
<evidence type="ECO:0000313" key="2">
    <source>
        <dbReference type="EMBL" id="NYT84986.1"/>
    </source>
</evidence>
<feature type="region of interest" description="Disordered" evidence="1">
    <location>
        <begin position="104"/>
        <end position="127"/>
    </location>
</feature>
<evidence type="ECO:0000256" key="1">
    <source>
        <dbReference type="SAM" id="MobiDB-lite"/>
    </source>
</evidence>
<sequence>MLALPAAAVDLETLADDPCLAVPGATVAELFGVPEAEIKQRELKMKRRLVCTTKWSGADNSLFTEVQIEIMDSQEKAAKRFKSRTRSVSREEMAKAAQILRDKLDAADKTNKSQKSDSAKRAENSIIGAASQTPIEYEDVDAMGDEARFDLSEGKLVARQGAAIITIEAYSGPDMPMPGNYDVKSILKADRTWRKDTMPARKQQTLQLAETLFKRLK</sequence>
<proteinExistence type="predicted"/>
<gene>
    <name evidence="2" type="ORF">H0A62_05155</name>
</gene>
<reference evidence="2 3" key="1">
    <citation type="submission" date="2020-07" db="EMBL/GenBank/DDBJ databases">
        <title>Taxonomic revisions and descriptions of new bacterial species based on genomic comparisons in the high-G+C-content subgroup of the family Alcaligenaceae.</title>
        <authorList>
            <person name="Szabo A."/>
            <person name="Felfoldi T."/>
        </authorList>
    </citation>
    <scope>NUCLEOTIDE SEQUENCE [LARGE SCALE GENOMIC DNA]</scope>
    <source>
        <strain evidence="2 3">DSM 25667</strain>
    </source>
</reference>
<accession>A0A853GW50</accession>
<dbReference type="OrthoDB" id="8682423at2"/>
<dbReference type="RefSeq" id="WP_130037595.1">
    <property type="nucleotide sequence ID" value="NZ_JACCEV010000001.1"/>
</dbReference>
<feature type="compositionally biased region" description="Basic and acidic residues" evidence="1">
    <location>
        <begin position="104"/>
        <end position="123"/>
    </location>
</feature>
<dbReference type="AlphaFoldDB" id="A0A853GW50"/>
<protein>
    <submittedName>
        <fullName evidence="2">Uncharacterized protein</fullName>
    </submittedName>
</protein>
<name>A0A853GW50_9BURK</name>
<comment type="caution">
    <text evidence="2">The sequence shown here is derived from an EMBL/GenBank/DDBJ whole genome shotgun (WGS) entry which is preliminary data.</text>
</comment>
<evidence type="ECO:0000313" key="3">
    <source>
        <dbReference type="Proteomes" id="UP000554144"/>
    </source>
</evidence>